<keyword evidence="3" id="KW-1185">Reference proteome</keyword>
<dbReference type="Proteomes" id="UP000023152">
    <property type="component" value="Unassembled WGS sequence"/>
</dbReference>
<feature type="compositionally biased region" description="Basic and acidic residues" evidence="1">
    <location>
        <begin position="1"/>
        <end position="11"/>
    </location>
</feature>
<feature type="compositionally biased region" description="Polar residues" evidence="1">
    <location>
        <begin position="211"/>
        <end position="220"/>
    </location>
</feature>
<name>X6NEE8_RETFI</name>
<dbReference type="OrthoDB" id="608866at2759"/>
<evidence type="ECO:0000313" key="3">
    <source>
        <dbReference type="Proteomes" id="UP000023152"/>
    </source>
</evidence>
<proteinExistence type="predicted"/>
<comment type="caution">
    <text evidence="2">The sequence shown here is derived from an EMBL/GenBank/DDBJ whole genome shotgun (WGS) entry which is preliminary data.</text>
</comment>
<gene>
    <name evidence="2" type="ORF">RFI_13452</name>
</gene>
<reference evidence="2 3" key="1">
    <citation type="journal article" date="2013" name="Curr. Biol.">
        <title>The Genome of the Foraminiferan Reticulomyxa filosa.</title>
        <authorList>
            <person name="Glockner G."/>
            <person name="Hulsmann N."/>
            <person name="Schleicher M."/>
            <person name="Noegel A.A."/>
            <person name="Eichinger L."/>
            <person name="Gallinger C."/>
            <person name="Pawlowski J."/>
            <person name="Sierra R."/>
            <person name="Euteneuer U."/>
            <person name="Pillet L."/>
            <person name="Moustafa A."/>
            <person name="Platzer M."/>
            <person name="Groth M."/>
            <person name="Szafranski K."/>
            <person name="Schliwa M."/>
        </authorList>
    </citation>
    <scope>NUCLEOTIDE SEQUENCE [LARGE SCALE GENOMIC DNA]</scope>
</reference>
<feature type="region of interest" description="Disordered" evidence="1">
    <location>
        <begin position="1"/>
        <end position="30"/>
    </location>
</feature>
<protein>
    <submittedName>
        <fullName evidence="2">Uncharacterized protein</fullName>
    </submittedName>
</protein>
<dbReference type="AlphaFoldDB" id="X6NEE8"/>
<organism evidence="2 3">
    <name type="scientific">Reticulomyxa filosa</name>
    <dbReference type="NCBI Taxonomy" id="46433"/>
    <lineage>
        <taxon>Eukaryota</taxon>
        <taxon>Sar</taxon>
        <taxon>Rhizaria</taxon>
        <taxon>Retaria</taxon>
        <taxon>Foraminifera</taxon>
        <taxon>Monothalamids</taxon>
        <taxon>Reticulomyxidae</taxon>
        <taxon>Reticulomyxa</taxon>
    </lineage>
</organism>
<dbReference type="EMBL" id="ASPP01009746">
    <property type="protein sequence ID" value="ETO23722.1"/>
    <property type="molecule type" value="Genomic_DNA"/>
</dbReference>
<feature type="region of interest" description="Disordered" evidence="1">
    <location>
        <begin position="194"/>
        <end position="231"/>
    </location>
</feature>
<evidence type="ECO:0000256" key="1">
    <source>
        <dbReference type="SAM" id="MobiDB-lite"/>
    </source>
</evidence>
<evidence type="ECO:0000313" key="2">
    <source>
        <dbReference type="EMBL" id="ETO23722.1"/>
    </source>
</evidence>
<accession>X6NEE8</accession>
<sequence>MPVEKVIETEKISGTGKKTRTEPESETGTKAARINWPSYVKEGQSIRVLAPICATEFRGRVQQMNGSDIIVKPLDGPLLGREGFDTVRLHSAAFIVGIDWQYSQHPTLQSSPYVPIHSIPSVTSDTLHVNPIFETPKKIESNAQGSSAIDAGKTTVIKQEPNNTFSSFKRSLKNMEKEETEMRREVGENVQTKIEMDALISSKKKRRRHTTGGSQINSDQKNQRNDSQRRKSALLATRKLNAKEETHYHRYNSFTSKENDALLAGLAKYKTLHKMSGKGMYHYMKLDPVFGPILHYKTNVQLKDRVRVLRKNNDSRLLALFPEWKTIS</sequence>